<dbReference type="Proteomes" id="UP000799755">
    <property type="component" value="Unassembled WGS sequence"/>
</dbReference>
<organism evidence="1 2">
    <name type="scientific">Lindgomyces ingoldianus</name>
    <dbReference type="NCBI Taxonomy" id="673940"/>
    <lineage>
        <taxon>Eukaryota</taxon>
        <taxon>Fungi</taxon>
        <taxon>Dikarya</taxon>
        <taxon>Ascomycota</taxon>
        <taxon>Pezizomycotina</taxon>
        <taxon>Dothideomycetes</taxon>
        <taxon>Pleosporomycetidae</taxon>
        <taxon>Pleosporales</taxon>
        <taxon>Lindgomycetaceae</taxon>
        <taxon>Lindgomyces</taxon>
    </lineage>
</organism>
<proteinExistence type="predicted"/>
<reference evidence="1" key="1">
    <citation type="journal article" date="2020" name="Stud. Mycol.">
        <title>101 Dothideomycetes genomes: a test case for predicting lifestyles and emergence of pathogens.</title>
        <authorList>
            <person name="Haridas S."/>
            <person name="Albert R."/>
            <person name="Binder M."/>
            <person name="Bloem J."/>
            <person name="Labutti K."/>
            <person name="Salamov A."/>
            <person name="Andreopoulos B."/>
            <person name="Baker S."/>
            <person name="Barry K."/>
            <person name="Bills G."/>
            <person name="Bluhm B."/>
            <person name="Cannon C."/>
            <person name="Castanera R."/>
            <person name="Culley D."/>
            <person name="Daum C."/>
            <person name="Ezra D."/>
            <person name="Gonzalez J."/>
            <person name="Henrissat B."/>
            <person name="Kuo A."/>
            <person name="Liang C."/>
            <person name="Lipzen A."/>
            <person name="Lutzoni F."/>
            <person name="Magnuson J."/>
            <person name="Mondo S."/>
            <person name="Nolan M."/>
            <person name="Ohm R."/>
            <person name="Pangilinan J."/>
            <person name="Park H.-J."/>
            <person name="Ramirez L."/>
            <person name="Alfaro M."/>
            <person name="Sun H."/>
            <person name="Tritt A."/>
            <person name="Yoshinaga Y."/>
            <person name="Zwiers L.-H."/>
            <person name="Turgeon B."/>
            <person name="Goodwin S."/>
            <person name="Spatafora J."/>
            <person name="Crous P."/>
            <person name="Grigoriev I."/>
        </authorList>
    </citation>
    <scope>NUCLEOTIDE SEQUENCE</scope>
    <source>
        <strain evidence="1">ATCC 200398</strain>
    </source>
</reference>
<accession>A0ACB6REL7</accession>
<comment type="caution">
    <text evidence="1">The sequence shown here is derived from an EMBL/GenBank/DDBJ whole genome shotgun (WGS) entry which is preliminary data.</text>
</comment>
<evidence type="ECO:0000313" key="1">
    <source>
        <dbReference type="EMBL" id="KAF2477581.1"/>
    </source>
</evidence>
<evidence type="ECO:0000313" key="2">
    <source>
        <dbReference type="Proteomes" id="UP000799755"/>
    </source>
</evidence>
<keyword evidence="2" id="KW-1185">Reference proteome</keyword>
<sequence length="424" mass="47088">MYNTFQDDYLRQSCSNLQLPKQHDYFQVSLKITSMQKMTAYPRVSSLASVANAWAVPYENPTYGNEGLSSDTWPKSERSAKDMPSQTQGTENCCYLAQARLSVWLRDRLGESATPSHCLQFVRKYGYIEFAAGLKLQLASTGSAPSSSLPSRQIWAQFSASSHHLPFLVSPNNPFLLLWMNPVCAPKPRLALDAPPYVSLILPQLTQSRTLAEPHVPKKPRASYHILGVELNRSLTSDTCSNTEPYWKVVAPGEVALLPSNTCHWLSEAKSLLVLFCNHFKSATRENECTISIAPYLKANFKPKGWKMSKDMPPGSLQNHVERRSEFDSCLLFGSSKFKQSNAHNDATSSIALVGLRPAATTSHMEMSGLEPGRGSGSVYVIFFGNEMIFLQPASVVLNSSSRKGPCVLPILIYLVPMLLRFIL</sequence>
<name>A0ACB6REL7_9PLEO</name>
<gene>
    <name evidence="1" type="ORF">BDR25DRAFT_347910</name>
</gene>
<dbReference type="EMBL" id="MU003492">
    <property type="protein sequence ID" value="KAF2477581.1"/>
    <property type="molecule type" value="Genomic_DNA"/>
</dbReference>
<protein>
    <submittedName>
        <fullName evidence="1">Uncharacterized protein</fullName>
    </submittedName>
</protein>